<dbReference type="STRING" id="1760988.SAMN02949497_4710"/>
<evidence type="ECO:0000259" key="3">
    <source>
        <dbReference type="Pfam" id="PF03364"/>
    </source>
</evidence>
<gene>
    <name evidence="4" type="ORF">SAMN02949497_4710</name>
</gene>
<evidence type="ECO:0000313" key="4">
    <source>
        <dbReference type="EMBL" id="SMF97288.1"/>
    </source>
</evidence>
<dbReference type="InterPro" id="IPR005031">
    <property type="entry name" value="COQ10_START"/>
</dbReference>
<dbReference type="Proteomes" id="UP000192923">
    <property type="component" value="Unassembled WGS sequence"/>
</dbReference>
<dbReference type="CDD" id="cd07813">
    <property type="entry name" value="COQ10p_like"/>
    <property type="match status" value="1"/>
</dbReference>
<dbReference type="RefSeq" id="WP_085216091.1">
    <property type="nucleotide sequence ID" value="NZ_FXAM01000001.1"/>
</dbReference>
<evidence type="ECO:0000256" key="2">
    <source>
        <dbReference type="ARBA" id="ARBA00022649"/>
    </source>
</evidence>
<dbReference type="PANTHER" id="PTHR12901">
    <property type="entry name" value="SPERM PROTEIN HOMOLOG"/>
    <property type="match status" value="1"/>
</dbReference>
<protein>
    <submittedName>
        <fullName evidence="4">Ribosome association toxin PasT (RatA) of the RatAB toxin-antitoxin module</fullName>
    </submittedName>
</protein>
<dbReference type="GO" id="GO:0045333">
    <property type="term" value="P:cellular respiration"/>
    <property type="evidence" value="ECO:0007669"/>
    <property type="project" value="InterPro"/>
</dbReference>
<dbReference type="Gene3D" id="3.30.530.20">
    <property type="match status" value="1"/>
</dbReference>
<dbReference type="GO" id="GO:0048039">
    <property type="term" value="F:ubiquinone binding"/>
    <property type="evidence" value="ECO:0007669"/>
    <property type="project" value="InterPro"/>
</dbReference>
<evidence type="ECO:0000313" key="5">
    <source>
        <dbReference type="Proteomes" id="UP000192923"/>
    </source>
</evidence>
<proteinExistence type="inferred from homology"/>
<reference evidence="4 5" key="1">
    <citation type="submission" date="2016-12" db="EMBL/GenBank/DDBJ databases">
        <authorList>
            <person name="Song W.-J."/>
            <person name="Kurnit D.M."/>
        </authorList>
    </citation>
    <scope>NUCLEOTIDE SEQUENCE [LARGE SCALE GENOMIC DNA]</scope>
    <source>
        <strain evidence="4 5">175</strain>
    </source>
</reference>
<dbReference type="OrthoDB" id="9804759at2"/>
<comment type="similarity">
    <text evidence="1">Belongs to the ribosome association toxin RatA family.</text>
</comment>
<organism evidence="4 5">
    <name type="scientific">Methylomagnum ishizawai</name>
    <dbReference type="NCBI Taxonomy" id="1760988"/>
    <lineage>
        <taxon>Bacteria</taxon>
        <taxon>Pseudomonadati</taxon>
        <taxon>Pseudomonadota</taxon>
        <taxon>Gammaproteobacteria</taxon>
        <taxon>Methylococcales</taxon>
        <taxon>Methylococcaceae</taxon>
        <taxon>Methylomagnum</taxon>
    </lineage>
</organism>
<accession>A0A1Y6D2W9</accession>
<evidence type="ECO:0000256" key="1">
    <source>
        <dbReference type="ARBA" id="ARBA00008918"/>
    </source>
</evidence>
<feature type="domain" description="Coenzyme Q-binding protein COQ10 START" evidence="3">
    <location>
        <begin position="10"/>
        <end position="135"/>
    </location>
</feature>
<keyword evidence="2" id="KW-1277">Toxin-antitoxin system</keyword>
<dbReference type="PANTHER" id="PTHR12901:SF10">
    <property type="entry name" value="COENZYME Q-BINDING PROTEIN COQ10, MITOCHONDRIAL"/>
    <property type="match status" value="1"/>
</dbReference>
<keyword evidence="5" id="KW-1185">Reference proteome</keyword>
<sequence>MANVSTSVCVNYTATEMYELVNDVESYPSYVPMCSAVKLISKTPTRLKATLVLSKGKIKLSFTTENSMEEGRGIHMKLVEGPFKQLRGVWRFEPLTAGGCETTFRLDYEFANALLGMAFGGFLKEVAGSMVQAFCDQAARKYGERPQIPAQRR</sequence>
<dbReference type="AlphaFoldDB" id="A0A1Y6D2W9"/>
<dbReference type="InterPro" id="IPR023393">
    <property type="entry name" value="START-like_dom_sf"/>
</dbReference>
<dbReference type="SUPFAM" id="SSF55961">
    <property type="entry name" value="Bet v1-like"/>
    <property type="match status" value="1"/>
</dbReference>
<name>A0A1Y6D2W9_9GAMM</name>
<dbReference type="Pfam" id="PF03364">
    <property type="entry name" value="Polyketide_cyc"/>
    <property type="match status" value="1"/>
</dbReference>
<dbReference type="EMBL" id="FXAM01000001">
    <property type="protein sequence ID" value="SMF97288.1"/>
    <property type="molecule type" value="Genomic_DNA"/>
</dbReference>
<dbReference type="InterPro" id="IPR044996">
    <property type="entry name" value="COQ10-like"/>
</dbReference>